<dbReference type="PANTHER" id="PTHR24177">
    <property type="entry name" value="CASKIN"/>
    <property type="match status" value="1"/>
</dbReference>
<dbReference type="InterPro" id="IPR002110">
    <property type="entry name" value="Ankyrin_rpt"/>
</dbReference>
<evidence type="ECO:0000313" key="3">
    <source>
        <dbReference type="EMBL" id="KAK4256079.1"/>
    </source>
</evidence>
<evidence type="ECO:0008006" key="5">
    <source>
        <dbReference type="Google" id="ProtNLM"/>
    </source>
</evidence>
<dbReference type="GO" id="GO:0005886">
    <property type="term" value="C:plasma membrane"/>
    <property type="evidence" value="ECO:0007669"/>
    <property type="project" value="UniProtKB-SubCell"/>
</dbReference>
<dbReference type="Gene3D" id="1.25.40.20">
    <property type="entry name" value="Ankyrin repeat-containing domain"/>
    <property type="match status" value="1"/>
</dbReference>
<feature type="transmembrane region" description="Helical" evidence="2">
    <location>
        <begin position="170"/>
        <end position="188"/>
    </location>
</feature>
<sequence>MIAARNGIIEIVEKILDKFPSTLKVVNEEKKNTVLLAAEKRQTKVYQILCENRNVDKSAFRQVDKDGNTTLHLAAKLEVNVNERTTTMVKEYKWFEFVKNSLHFKLWEKYNNDGKTAKDIFRDSYREQMSRDRECLNQTSRACSVVSTLVASMAFTNVAVKFDEKDNPSLVALSLSLTSTISFLAILASRSQSLKFWRYAPFMLHIAIFAMFGSIVSLWLSLMLRHHYSFKMYAILGSPIAILTIVSLPIFIGPTLMSMFTDVPSPSYKTTSAICYRKPQKKEN</sequence>
<keyword evidence="2" id="KW-0812">Transmembrane</keyword>
<comment type="subcellular location">
    <subcellularLocation>
        <location evidence="1">Cell membrane</location>
        <topology evidence="1">Peripheral membrane protein</topology>
        <orientation evidence="1">Cytoplasmic side</orientation>
    </subcellularLocation>
</comment>
<dbReference type="PANTHER" id="PTHR24177:SF103">
    <property type="entry name" value="PGG DOMAIN-CONTAINING PROTEIN"/>
    <property type="match status" value="1"/>
</dbReference>
<proteinExistence type="predicted"/>
<keyword evidence="2" id="KW-1133">Transmembrane helix</keyword>
<keyword evidence="2" id="KW-0472">Membrane</keyword>
<comment type="caution">
    <text evidence="3">The sequence shown here is derived from an EMBL/GenBank/DDBJ whole genome shotgun (WGS) entry which is preliminary data.</text>
</comment>
<accession>A0AAE1IUD0</accession>
<gene>
    <name evidence="3" type="ORF">QN277_008992</name>
</gene>
<dbReference type="Pfam" id="PF12796">
    <property type="entry name" value="Ank_2"/>
    <property type="match status" value="1"/>
</dbReference>
<feature type="transmembrane region" description="Helical" evidence="2">
    <location>
        <begin position="232"/>
        <end position="252"/>
    </location>
</feature>
<evidence type="ECO:0000256" key="2">
    <source>
        <dbReference type="SAM" id="Phobius"/>
    </source>
</evidence>
<dbReference type="Proteomes" id="UP001293593">
    <property type="component" value="Unassembled WGS sequence"/>
</dbReference>
<dbReference type="AlphaFoldDB" id="A0AAE1IUD0"/>
<dbReference type="SUPFAM" id="SSF48403">
    <property type="entry name" value="Ankyrin repeat"/>
    <property type="match status" value="1"/>
</dbReference>
<evidence type="ECO:0000313" key="4">
    <source>
        <dbReference type="Proteomes" id="UP001293593"/>
    </source>
</evidence>
<reference evidence="3" key="1">
    <citation type="submission" date="2023-10" db="EMBL/GenBank/DDBJ databases">
        <title>Chromosome-level genome of the transformable northern wattle, Acacia crassicarpa.</title>
        <authorList>
            <person name="Massaro I."/>
            <person name="Sinha N.R."/>
            <person name="Poethig S."/>
            <person name="Leichty A.R."/>
        </authorList>
    </citation>
    <scope>NUCLEOTIDE SEQUENCE</scope>
    <source>
        <strain evidence="3">Acra3RX</strain>
        <tissue evidence="3">Leaf</tissue>
    </source>
</reference>
<organism evidence="3 4">
    <name type="scientific">Acacia crassicarpa</name>
    <name type="common">northern wattle</name>
    <dbReference type="NCBI Taxonomy" id="499986"/>
    <lineage>
        <taxon>Eukaryota</taxon>
        <taxon>Viridiplantae</taxon>
        <taxon>Streptophyta</taxon>
        <taxon>Embryophyta</taxon>
        <taxon>Tracheophyta</taxon>
        <taxon>Spermatophyta</taxon>
        <taxon>Magnoliopsida</taxon>
        <taxon>eudicotyledons</taxon>
        <taxon>Gunneridae</taxon>
        <taxon>Pentapetalae</taxon>
        <taxon>rosids</taxon>
        <taxon>fabids</taxon>
        <taxon>Fabales</taxon>
        <taxon>Fabaceae</taxon>
        <taxon>Caesalpinioideae</taxon>
        <taxon>mimosoid clade</taxon>
        <taxon>Acacieae</taxon>
        <taxon>Acacia</taxon>
    </lineage>
</organism>
<feature type="transmembrane region" description="Helical" evidence="2">
    <location>
        <begin position="200"/>
        <end position="220"/>
    </location>
</feature>
<keyword evidence="4" id="KW-1185">Reference proteome</keyword>
<name>A0AAE1IUD0_9FABA</name>
<dbReference type="EMBL" id="JAWXYG010000013">
    <property type="protein sequence ID" value="KAK4256079.1"/>
    <property type="molecule type" value="Genomic_DNA"/>
</dbReference>
<protein>
    <recommendedName>
        <fullName evidence="5">PGG domain-containing protein</fullName>
    </recommendedName>
</protein>
<dbReference type="InterPro" id="IPR036770">
    <property type="entry name" value="Ankyrin_rpt-contain_sf"/>
</dbReference>
<evidence type="ECO:0000256" key="1">
    <source>
        <dbReference type="ARBA" id="ARBA00004413"/>
    </source>
</evidence>